<comment type="caution">
    <text evidence="2">The sequence shown here is derived from an EMBL/GenBank/DDBJ whole genome shotgun (WGS) entry which is preliminary data.</text>
</comment>
<feature type="domain" description="Spore protein YkvP/CgeB glycosyl transferase-like" evidence="1">
    <location>
        <begin position="106"/>
        <end position="232"/>
    </location>
</feature>
<organism evidence="2 3">
    <name type="scientific">Candidatus Desulfacyla euxinica</name>
    <dbReference type="NCBI Taxonomy" id="2841693"/>
    <lineage>
        <taxon>Bacteria</taxon>
        <taxon>Deltaproteobacteria</taxon>
        <taxon>Candidatus Desulfacyla</taxon>
    </lineage>
</organism>
<dbReference type="AlphaFoldDB" id="A0A8J6T4N7"/>
<gene>
    <name evidence="2" type="ORF">H8E19_10090</name>
</gene>
<reference evidence="2 3" key="1">
    <citation type="submission" date="2020-08" db="EMBL/GenBank/DDBJ databases">
        <title>Bridging the membrane lipid divide: bacteria of the FCB group superphylum have the potential to synthesize archaeal ether lipids.</title>
        <authorList>
            <person name="Villanueva L."/>
            <person name="Von Meijenfeldt F.A.B."/>
            <person name="Westbye A.B."/>
            <person name="Yadav S."/>
            <person name="Hopmans E.C."/>
            <person name="Dutilh B.E."/>
            <person name="Sinninghe Damste J.S."/>
        </authorList>
    </citation>
    <scope>NUCLEOTIDE SEQUENCE [LARGE SCALE GENOMIC DNA]</scope>
    <source>
        <strain evidence="2">NIOZ-UU27</strain>
    </source>
</reference>
<name>A0A8J6T4N7_9DELT</name>
<dbReference type="Proteomes" id="UP000650524">
    <property type="component" value="Unassembled WGS sequence"/>
</dbReference>
<evidence type="ECO:0000313" key="3">
    <source>
        <dbReference type="Proteomes" id="UP000650524"/>
    </source>
</evidence>
<proteinExistence type="predicted"/>
<protein>
    <submittedName>
        <fullName evidence="2">Glycosyltransferase</fullName>
    </submittedName>
</protein>
<dbReference type="Pfam" id="PF13524">
    <property type="entry name" value="Glyco_trans_1_2"/>
    <property type="match status" value="1"/>
</dbReference>
<accession>A0A8J6T4N7</accession>
<evidence type="ECO:0000313" key="2">
    <source>
        <dbReference type="EMBL" id="MBC8177742.1"/>
    </source>
</evidence>
<sequence>MQHLRTLGVPMANMSLNDKEAFVGKIINGQALGTRDICKHFDLSWTSTEDAIEKYCVEGGLPIYMPEGANPDLHKPYIHEERDIDVSFVGQRYGNRPGIMIKLEQAGIYVEAFGHGWPNGSLSTQEMVRMYSRSKINLGFSEVGDSSRTHCLKGRDFEIPMSGGLYLTQYHKELENCYDIGREIVTYSSFDELVSKIQFLLSSPEEAGLIRREGRKRAIRDHTWEMRFQRLFKLLCLI</sequence>
<dbReference type="InterPro" id="IPR055259">
    <property type="entry name" value="YkvP/CgeB_Glyco_trans-like"/>
</dbReference>
<dbReference type="EMBL" id="JACNJD010000233">
    <property type="protein sequence ID" value="MBC8177742.1"/>
    <property type="molecule type" value="Genomic_DNA"/>
</dbReference>
<evidence type="ECO:0000259" key="1">
    <source>
        <dbReference type="Pfam" id="PF13524"/>
    </source>
</evidence>